<dbReference type="GO" id="GO:0008270">
    <property type="term" value="F:zinc ion binding"/>
    <property type="evidence" value="ECO:0007669"/>
    <property type="project" value="UniProtKB-KW"/>
</dbReference>
<dbReference type="SMART" id="SM00355">
    <property type="entry name" value="ZnF_C2H2"/>
    <property type="match status" value="4"/>
</dbReference>
<dbReference type="FunFam" id="3.30.160.60:FF:000121">
    <property type="entry name" value="zinc finger protein 385B isoform X1"/>
    <property type="match status" value="1"/>
</dbReference>
<feature type="region of interest" description="Disordered" evidence="7">
    <location>
        <begin position="1"/>
        <end position="44"/>
    </location>
</feature>
<feature type="compositionally biased region" description="Basic residues" evidence="7">
    <location>
        <begin position="322"/>
        <end position="334"/>
    </location>
</feature>
<feature type="region of interest" description="Disordered" evidence="7">
    <location>
        <begin position="184"/>
        <end position="257"/>
    </location>
</feature>
<dbReference type="Gene3D" id="3.30.160.60">
    <property type="entry name" value="Classic Zinc Finger"/>
    <property type="match status" value="4"/>
</dbReference>
<feature type="region of interest" description="Disordered" evidence="7">
    <location>
        <begin position="291"/>
        <end position="338"/>
    </location>
</feature>
<evidence type="ECO:0000256" key="2">
    <source>
        <dbReference type="ARBA" id="ARBA00022723"/>
    </source>
</evidence>
<organism evidence="9">
    <name type="scientific">Pundamilia nyererei</name>
    <dbReference type="NCBI Taxonomy" id="303518"/>
    <lineage>
        <taxon>Eukaryota</taxon>
        <taxon>Metazoa</taxon>
        <taxon>Chordata</taxon>
        <taxon>Craniata</taxon>
        <taxon>Vertebrata</taxon>
        <taxon>Euteleostomi</taxon>
        <taxon>Actinopterygii</taxon>
        <taxon>Neopterygii</taxon>
        <taxon>Teleostei</taxon>
        <taxon>Neoteleostei</taxon>
        <taxon>Acanthomorphata</taxon>
        <taxon>Ovalentaria</taxon>
        <taxon>Cichlomorphae</taxon>
        <taxon>Cichliformes</taxon>
        <taxon>Cichlidae</taxon>
        <taxon>African cichlids</taxon>
        <taxon>Pseudocrenilabrinae</taxon>
        <taxon>Haplochromini</taxon>
        <taxon>Pundamilia</taxon>
    </lineage>
</organism>
<keyword evidence="5" id="KW-0862">Zinc</keyword>
<dbReference type="SMART" id="SM00451">
    <property type="entry name" value="ZnF_U1"/>
    <property type="match status" value="4"/>
</dbReference>
<dbReference type="InterPro" id="IPR013087">
    <property type="entry name" value="Znf_C2H2_type"/>
</dbReference>
<dbReference type="PROSITE" id="PS00028">
    <property type="entry name" value="ZINC_FINGER_C2H2_1"/>
    <property type="match status" value="2"/>
</dbReference>
<keyword evidence="4" id="KW-0863">Zinc-finger</keyword>
<feature type="domain" description="C2H2-type" evidence="8">
    <location>
        <begin position="155"/>
        <end position="177"/>
    </location>
</feature>
<dbReference type="STRING" id="303518.ENSPNYP00000020983"/>
<dbReference type="Ensembl" id="ENSPNYT00000021487.1">
    <property type="protein sequence ID" value="ENSPNYP00000020983.1"/>
    <property type="gene ID" value="ENSPNYG00000015868.1"/>
</dbReference>
<gene>
    <name evidence="9" type="primary">ZNF385C</name>
</gene>
<keyword evidence="3" id="KW-0677">Repeat</keyword>
<reference evidence="9" key="1">
    <citation type="submission" date="2023-09" db="UniProtKB">
        <authorList>
            <consortium name="Ensembl"/>
        </authorList>
    </citation>
    <scope>IDENTIFICATION</scope>
</reference>
<dbReference type="PANTHER" id="PTHR23067">
    <property type="entry name" value="DOUBLE-STRANDED RNA-BINDING ZINC FINGER PROTEIN"/>
    <property type="match status" value="1"/>
</dbReference>
<accession>A0A3B4GHC0</accession>
<evidence type="ECO:0000256" key="1">
    <source>
        <dbReference type="ARBA" id="ARBA00004123"/>
    </source>
</evidence>
<dbReference type="Pfam" id="PF12874">
    <property type="entry name" value="zf-met"/>
    <property type="match status" value="4"/>
</dbReference>
<name>A0A3B4GHC0_9CICH</name>
<evidence type="ECO:0000256" key="6">
    <source>
        <dbReference type="ARBA" id="ARBA00023242"/>
    </source>
</evidence>
<dbReference type="AlphaFoldDB" id="A0A3B4GHC0"/>
<evidence type="ECO:0000256" key="4">
    <source>
        <dbReference type="ARBA" id="ARBA00022771"/>
    </source>
</evidence>
<dbReference type="InterPro" id="IPR003604">
    <property type="entry name" value="Matrin/U1-like-C_Znf_C2H2"/>
</dbReference>
<proteinExistence type="predicted"/>
<evidence type="ECO:0000313" key="9">
    <source>
        <dbReference type="Ensembl" id="ENSPNYP00000020983.1"/>
    </source>
</evidence>
<dbReference type="SUPFAM" id="SSF57667">
    <property type="entry name" value="beta-beta-alpha zinc fingers"/>
    <property type="match status" value="4"/>
</dbReference>
<dbReference type="PANTHER" id="PTHR23067:SF6">
    <property type="entry name" value="ZINC FINGER PROTEIN 385C"/>
    <property type="match status" value="1"/>
</dbReference>
<protein>
    <submittedName>
        <fullName evidence="9">Zinc finger protein 385B-like</fullName>
    </submittedName>
</protein>
<feature type="compositionally biased region" description="Polar residues" evidence="7">
    <location>
        <begin position="301"/>
        <end position="319"/>
    </location>
</feature>
<dbReference type="GO" id="GO:0003676">
    <property type="term" value="F:nucleic acid binding"/>
    <property type="evidence" value="ECO:0007669"/>
    <property type="project" value="InterPro"/>
</dbReference>
<comment type="subcellular location">
    <subcellularLocation>
        <location evidence="1">Nucleus</location>
    </subcellularLocation>
</comment>
<keyword evidence="6" id="KW-0539">Nucleus</keyword>
<evidence type="ECO:0000259" key="8">
    <source>
        <dbReference type="PROSITE" id="PS00028"/>
    </source>
</evidence>
<feature type="domain" description="C2H2-type" evidence="8">
    <location>
        <begin position="347"/>
        <end position="369"/>
    </location>
</feature>
<dbReference type="GO" id="GO:0005634">
    <property type="term" value="C:nucleus"/>
    <property type="evidence" value="ECO:0007669"/>
    <property type="project" value="UniProtKB-SubCell"/>
</dbReference>
<dbReference type="GeneTree" id="ENSGT00940000157202"/>
<feature type="compositionally biased region" description="Acidic residues" evidence="7">
    <location>
        <begin position="13"/>
        <end position="23"/>
    </location>
</feature>
<dbReference type="InterPro" id="IPR036236">
    <property type="entry name" value="Znf_C2H2_sf"/>
</dbReference>
<sequence>MESSPPPKSHEGQEEEEDEEDEEERRMGAGLKAKRERRQGSGSATVCQVCNIQLNSSAQAQIHYRGKTHQRRLRRLAKAVSAGRKDSRLEENTDMSFLRPHLKSKYLPSSVFEWVNGSSPLSLFPNFNTMDPVQKAVINHTFGMTPPKKKPIISCNICHLRFNSTTQAEAHYKGHKHARKLKALETQRNRQKNGQSQSISSKDRDRDKGVMGGVTGPTDSQSKDKTGIHFSFLKPVLLPPPQSEPQGSSTGGEEETVKVEEVKESKSNKKHLHCPTCKVTVNSSSQLEAHCSGSKHKQMLDGQNTSQPQRRVKMTSSSRPACRIKQRMGSKARPARPVGVNNQPFHCELCQVSVNSESQLKQHMNSRRHKERLAGKPVKAKFTPYNKLQPSAVLATKLALQKQLSKALPPGFLTSPLNPAALCAMASGPLALRLPPGPTAIIQGPLISPTLFRPAPGPLRATHAPIIFSPY</sequence>
<evidence type="ECO:0000256" key="5">
    <source>
        <dbReference type="ARBA" id="ARBA00022833"/>
    </source>
</evidence>
<keyword evidence="2" id="KW-0479">Metal-binding</keyword>
<evidence type="ECO:0000256" key="7">
    <source>
        <dbReference type="SAM" id="MobiDB-lite"/>
    </source>
</evidence>
<dbReference type="InterPro" id="IPR051845">
    <property type="entry name" value="Znf385"/>
</dbReference>
<evidence type="ECO:0000256" key="3">
    <source>
        <dbReference type="ARBA" id="ARBA00022737"/>
    </source>
</evidence>